<keyword evidence="3" id="KW-0472">Membrane</keyword>
<proteinExistence type="predicted"/>
<evidence type="ECO:0000313" key="5">
    <source>
        <dbReference type="EMBL" id="KAD4384478.1"/>
    </source>
</evidence>
<evidence type="ECO:0000256" key="2">
    <source>
        <dbReference type="PROSITE-ProRule" id="PRU00176"/>
    </source>
</evidence>
<dbReference type="SUPFAM" id="SSF54928">
    <property type="entry name" value="RNA-binding domain, RBD"/>
    <property type="match status" value="2"/>
</dbReference>
<dbReference type="AlphaFoldDB" id="A0A5N6N5E3"/>
<evidence type="ECO:0000256" key="1">
    <source>
        <dbReference type="ARBA" id="ARBA00022884"/>
    </source>
</evidence>
<organism evidence="5 6">
    <name type="scientific">Mikania micrantha</name>
    <name type="common">bitter vine</name>
    <dbReference type="NCBI Taxonomy" id="192012"/>
    <lineage>
        <taxon>Eukaryota</taxon>
        <taxon>Viridiplantae</taxon>
        <taxon>Streptophyta</taxon>
        <taxon>Embryophyta</taxon>
        <taxon>Tracheophyta</taxon>
        <taxon>Spermatophyta</taxon>
        <taxon>Magnoliopsida</taxon>
        <taxon>eudicotyledons</taxon>
        <taxon>Gunneridae</taxon>
        <taxon>Pentapetalae</taxon>
        <taxon>asterids</taxon>
        <taxon>campanulids</taxon>
        <taxon>Asterales</taxon>
        <taxon>Asteraceae</taxon>
        <taxon>Asteroideae</taxon>
        <taxon>Heliantheae alliance</taxon>
        <taxon>Eupatorieae</taxon>
        <taxon>Mikania</taxon>
    </lineage>
</organism>
<dbReference type="GO" id="GO:1901259">
    <property type="term" value="P:chloroplast rRNA processing"/>
    <property type="evidence" value="ECO:0007669"/>
    <property type="project" value="TreeGrafter"/>
</dbReference>
<dbReference type="GO" id="GO:0009535">
    <property type="term" value="C:chloroplast thylakoid membrane"/>
    <property type="evidence" value="ECO:0007669"/>
    <property type="project" value="TreeGrafter"/>
</dbReference>
<dbReference type="GO" id="GO:0003729">
    <property type="term" value="F:mRNA binding"/>
    <property type="evidence" value="ECO:0007669"/>
    <property type="project" value="TreeGrafter"/>
</dbReference>
<dbReference type="PROSITE" id="PS50102">
    <property type="entry name" value="RRM"/>
    <property type="match status" value="2"/>
</dbReference>
<keyword evidence="3" id="KW-0812">Transmembrane</keyword>
<dbReference type="InterPro" id="IPR000504">
    <property type="entry name" value="RRM_dom"/>
</dbReference>
<dbReference type="PANTHER" id="PTHR48025">
    <property type="entry name" value="OS02G0815200 PROTEIN"/>
    <property type="match status" value="1"/>
</dbReference>
<evidence type="ECO:0000259" key="4">
    <source>
        <dbReference type="PROSITE" id="PS50102"/>
    </source>
</evidence>
<protein>
    <recommendedName>
        <fullName evidence="4">RRM domain-containing protein</fullName>
    </recommendedName>
</protein>
<keyword evidence="1 2" id="KW-0694">RNA-binding</keyword>
<dbReference type="InterPro" id="IPR050502">
    <property type="entry name" value="Euk_RNA-bind_prot"/>
</dbReference>
<dbReference type="InterPro" id="IPR035979">
    <property type="entry name" value="RBD_domain_sf"/>
</dbReference>
<keyword evidence="6" id="KW-1185">Reference proteome</keyword>
<dbReference type="InterPro" id="IPR012677">
    <property type="entry name" value="Nucleotide-bd_a/b_plait_sf"/>
</dbReference>
<keyword evidence="3" id="KW-1133">Transmembrane helix</keyword>
<dbReference type="SMART" id="SM00360">
    <property type="entry name" value="RRM"/>
    <property type="match status" value="2"/>
</dbReference>
<dbReference type="Proteomes" id="UP000326396">
    <property type="component" value="Linkage Group LG3"/>
</dbReference>
<dbReference type="PANTHER" id="PTHR48025:SF7">
    <property type="entry name" value="RNA-BINDING (RRM_RBD_RNP MOTIFS) FAMILY PROTEIN"/>
    <property type="match status" value="1"/>
</dbReference>
<dbReference type="Pfam" id="PF00076">
    <property type="entry name" value="RRM_1"/>
    <property type="match status" value="2"/>
</dbReference>
<dbReference type="EMBL" id="SZYD01000013">
    <property type="protein sequence ID" value="KAD4384478.1"/>
    <property type="molecule type" value="Genomic_DNA"/>
</dbReference>
<name>A0A5N6N5E3_9ASTR</name>
<dbReference type="OrthoDB" id="439808at2759"/>
<reference evidence="5 6" key="1">
    <citation type="submission" date="2019-05" db="EMBL/GenBank/DDBJ databases">
        <title>Mikania micrantha, genome provides insights into the molecular mechanism of rapid growth.</title>
        <authorList>
            <person name="Liu B."/>
        </authorList>
    </citation>
    <scope>NUCLEOTIDE SEQUENCE [LARGE SCALE GENOMIC DNA]</scope>
    <source>
        <strain evidence="5">NLD-2019</strain>
        <tissue evidence="5">Leaf</tissue>
    </source>
</reference>
<feature type="domain" description="RRM" evidence="4">
    <location>
        <begin position="244"/>
        <end position="320"/>
    </location>
</feature>
<feature type="domain" description="RRM" evidence="4">
    <location>
        <begin position="142"/>
        <end position="220"/>
    </location>
</feature>
<sequence>MNGKKQPNVLHILTSYLRASINHNPHCVKLDEVPSMATYCLTSVSIHSSSSSSLLVCKSKFSPIHPLISTIRFPYIAKVYSITSPLSSASSSLIQCSRNPATKRRFFTVSALVEDEQQQYSSGPNGYSLQEDSNFRNSFKQYELYVCNLPRSCDIPELLNKFKSYGTVQSVEVSRNAETGISRGCGYVTMSSLDEAKAAIAALDGSDVDGREMRVRFSADINSKQGSRISSSRPEKSLVFESPYKIYAGNLSWSVKPEDLRNHFSQFGNVISTTVLHDRKGGQNRVYGFLSFSSSAELEAAMSLDGTMNGLDCGGDSIVVVAVWMIGGLRVVGMVFRCWWVEEMS</sequence>
<accession>A0A5N6N5E3</accession>
<gene>
    <name evidence="5" type="ORF">E3N88_24646</name>
</gene>
<evidence type="ECO:0000313" key="6">
    <source>
        <dbReference type="Proteomes" id="UP000326396"/>
    </source>
</evidence>
<dbReference type="Gene3D" id="3.30.70.330">
    <property type="match status" value="2"/>
</dbReference>
<feature type="transmembrane region" description="Helical" evidence="3">
    <location>
        <begin position="318"/>
        <end position="340"/>
    </location>
</feature>
<evidence type="ECO:0000256" key="3">
    <source>
        <dbReference type="SAM" id="Phobius"/>
    </source>
</evidence>
<comment type="caution">
    <text evidence="5">The sequence shown here is derived from an EMBL/GenBank/DDBJ whole genome shotgun (WGS) entry which is preliminary data.</text>
</comment>